<proteinExistence type="predicted"/>
<protein>
    <submittedName>
        <fullName evidence="1">Uncharacterized protein</fullName>
    </submittedName>
</protein>
<evidence type="ECO:0000313" key="2">
    <source>
        <dbReference type="Proteomes" id="UP001239111"/>
    </source>
</evidence>
<accession>A0ACC2PVW1</accession>
<gene>
    <name evidence="1" type="ORF">QAD02_023052</name>
</gene>
<dbReference type="Proteomes" id="UP001239111">
    <property type="component" value="Chromosome 1"/>
</dbReference>
<sequence>MNIIHCAATHRSSAMAAKKLVYPAADRNKEPILSTLKSFMRPGDGQTFLEISSGSGQHMAHFAPHFPHIRFIPSEYDNRLLNSIRAWTQGLSNVSEPLLIDITKNFTSWPGNFHEKSIDYIYNANLIHISPWACTVGLFENASKLLKDDGVLITYGPYGNNGKIEPQSNIDFDNNLKQQNHEWGIRDLKDLNLLAKKGGMRLWETFDMPANNKTLVWWKDPPLDHY</sequence>
<evidence type="ECO:0000313" key="1">
    <source>
        <dbReference type="EMBL" id="KAJ8687258.1"/>
    </source>
</evidence>
<name>A0ACC2PVW1_9HYME</name>
<reference evidence="1" key="1">
    <citation type="submission" date="2023-04" db="EMBL/GenBank/DDBJ databases">
        <title>A chromosome-level genome assembly of the parasitoid wasp Eretmocerus hayati.</title>
        <authorList>
            <person name="Zhong Y."/>
            <person name="Liu S."/>
            <person name="Liu Y."/>
        </authorList>
    </citation>
    <scope>NUCLEOTIDE SEQUENCE</scope>
    <source>
        <strain evidence="1">ZJU_SS_LIU_2023</strain>
    </source>
</reference>
<keyword evidence="2" id="KW-1185">Reference proteome</keyword>
<comment type="caution">
    <text evidence="1">The sequence shown here is derived from an EMBL/GenBank/DDBJ whole genome shotgun (WGS) entry which is preliminary data.</text>
</comment>
<organism evidence="1 2">
    <name type="scientific">Eretmocerus hayati</name>
    <dbReference type="NCBI Taxonomy" id="131215"/>
    <lineage>
        <taxon>Eukaryota</taxon>
        <taxon>Metazoa</taxon>
        <taxon>Ecdysozoa</taxon>
        <taxon>Arthropoda</taxon>
        <taxon>Hexapoda</taxon>
        <taxon>Insecta</taxon>
        <taxon>Pterygota</taxon>
        <taxon>Neoptera</taxon>
        <taxon>Endopterygota</taxon>
        <taxon>Hymenoptera</taxon>
        <taxon>Apocrita</taxon>
        <taxon>Proctotrupomorpha</taxon>
        <taxon>Chalcidoidea</taxon>
        <taxon>Aphelinidae</taxon>
        <taxon>Aphelininae</taxon>
        <taxon>Eretmocerus</taxon>
    </lineage>
</organism>
<dbReference type="EMBL" id="CM056741">
    <property type="protein sequence ID" value="KAJ8687258.1"/>
    <property type="molecule type" value="Genomic_DNA"/>
</dbReference>